<dbReference type="EMBL" id="CP134846">
    <property type="protein sequence ID" value="WNL16483.1"/>
    <property type="molecule type" value="Genomic_DNA"/>
</dbReference>
<sequence>MKIFQYLLATFVASFMLVGCVSKSHLAKKEVSDNAKLFNKPSNEKAGLYIYRESGIVGSLTRKNLYIDDRFIAESSPNMFFYVEVDGDKEYKISTESEFSNNDIILKIDKNKLYFINQYIRGGVFNRGANLKIIDEKVAKKAILNPNMELGNTFK</sequence>
<dbReference type="InterPro" id="IPR022548">
    <property type="entry name" value="DUF2846"/>
</dbReference>
<evidence type="ECO:0000259" key="1">
    <source>
        <dbReference type="Pfam" id="PF11008"/>
    </source>
</evidence>
<name>A0AA96CVI4_9BACT</name>
<reference evidence="2" key="1">
    <citation type="submission" date="2023-09" db="EMBL/GenBank/DDBJ databases">
        <title>Arcobacter tbilisiensis sp. nov. isolated from chicken meat in Tbilisi, Georgia.</title>
        <authorList>
            <person name="Matthias R."/>
            <person name="Zautner A.E."/>
        </authorList>
    </citation>
    <scope>NUCLEOTIDE SEQUENCE</scope>
    <source>
        <strain evidence="2">LEO 107</strain>
    </source>
</reference>
<feature type="domain" description="DUF2846" evidence="1">
    <location>
        <begin position="43"/>
        <end position="128"/>
    </location>
</feature>
<accession>A0AA96CVI4</accession>
<dbReference type="InterPro" id="IPR016596">
    <property type="entry name" value="UCP012335"/>
</dbReference>
<dbReference type="AlphaFoldDB" id="A0AA96CVI4"/>
<gene>
    <name evidence="2" type="ORF">RJG54_09760</name>
</gene>
<dbReference type="Pfam" id="PF11008">
    <property type="entry name" value="DUF2846"/>
    <property type="match status" value="1"/>
</dbReference>
<dbReference type="PROSITE" id="PS51257">
    <property type="entry name" value="PROKAR_LIPOPROTEIN"/>
    <property type="match status" value="1"/>
</dbReference>
<protein>
    <submittedName>
        <fullName evidence="2">DUF2846 domain-containing protein</fullName>
    </submittedName>
</protein>
<dbReference type="PIRSF" id="PIRSF012335">
    <property type="entry name" value="UCP012335"/>
    <property type="match status" value="1"/>
</dbReference>
<organism evidence="2">
    <name type="scientific">Arcobacter sp. AZ-2023</name>
    <dbReference type="NCBI Taxonomy" id="3074453"/>
    <lineage>
        <taxon>Bacteria</taxon>
        <taxon>Pseudomonadati</taxon>
        <taxon>Campylobacterota</taxon>
        <taxon>Epsilonproteobacteria</taxon>
        <taxon>Campylobacterales</taxon>
        <taxon>Arcobacteraceae</taxon>
        <taxon>Arcobacter</taxon>
    </lineage>
</organism>
<evidence type="ECO:0000313" key="2">
    <source>
        <dbReference type="EMBL" id="WNL16483.1"/>
    </source>
</evidence>
<proteinExistence type="predicted"/>